<reference evidence="2" key="1">
    <citation type="submission" date="2020-08" db="EMBL/GenBank/DDBJ databases">
        <title>Sequencing the genomes of 1000 actinobacteria strains.</title>
        <authorList>
            <person name="Klenk H.-P."/>
        </authorList>
    </citation>
    <scope>NUCLEOTIDE SEQUENCE</scope>
    <source>
        <strain evidence="2">DSM 10695</strain>
    </source>
</reference>
<dbReference type="Pfam" id="PF11361">
    <property type="entry name" value="DUF3159"/>
    <property type="match status" value="1"/>
</dbReference>
<feature type="transmembrane region" description="Helical" evidence="1">
    <location>
        <begin position="34"/>
        <end position="51"/>
    </location>
</feature>
<keyword evidence="1" id="KW-1133">Transmembrane helix</keyword>
<comment type="caution">
    <text evidence="2">The sequence shown here is derived from an EMBL/GenBank/DDBJ whole genome shotgun (WGS) entry which is preliminary data.</text>
</comment>
<keyword evidence="1" id="KW-0812">Transmembrane</keyword>
<evidence type="ECO:0000313" key="3">
    <source>
        <dbReference type="Proteomes" id="UP000617426"/>
    </source>
</evidence>
<dbReference type="RefSeq" id="WP_184452444.1">
    <property type="nucleotide sequence ID" value="NZ_JACHMK010000001.1"/>
</dbReference>
<feature type="transmembrane region" description="Helical" evidence="1">
    <location>
        <begin position="57"/>
        <end position="76"/>
    </location>
</feature>
<dbReference type="EMBL" id="JACHMK010000001">
    <property type="protein sequence ID" value="MBB6334553.1"/>
    <property type="molecule type" value="Genomic_DNA"/>
</dbReference>
<keyword evidence="1" id="KW-0472">Membrane</keyword>
<feature type="transmembrane region" description="Helical" evidence="1">
    <location>
        <begin position="194"/>
        <end position="212"/>
    </location>
</feature>
<evidence type="ECO:0000256" key="1">
    <source>
        <dbReference type="SAM" id="Phobius"/>
    </source>
</evidence>
<dbReference type="InterPro" id="IPR016566">
    <property type="entry name" value="UCP010219"/>
</dbReference>
<name>A0A923IXL7_9ACTO</name>
<evidence type="ECO:0000313" key="2">
    <source>
        <dbReference type="EMBL" id="MBB6334553.1"/>
    </source>
</evidence>
<feature type="transmembrane region" description="Helical" evidence="1">
    <location>
        <begin position="83"/>
        <end position="100"/>
    </location>
</feature>
<gene>
    <name evidence="2" type="ORF">HD592_001118</name>
</gene>
<evidence type="ECO:0008006" key="4">
    <source>
        <dbReference type="Google" id="ProtNLM"/>
    </source>
</evidence>
<sequence>MRGERRSAPAVPMWARSLDEDDFSFRSAVGGPRGVVESILPGLIFVILYVITSNVIVSSLVAGGSALIAVVAALIGRTGVQQALTGLLGVAIGVAWALITGRGENFYAWGLLTSALFLLGILASLALRAPLVAVVLGLFRGYGSDWREDPARRPLVRRCRSLTWMWAGMFALRLAVQVPLWAMGAVAELGIAKLVLGVPLFALVCWATWIGLRPFHDDEPREPARS</sequence>
<organism evidence="2 3">
    <name type="scientific">Schaalia hyovaginalis</name>
    <dbReference type="NCBI Taxonomy" id="29316"/>
    <lineage>
        <taxon>Bacteria</taxon>
        <taxon>Bacillati</taxon>
        <taxon>Actinomycetota</taxon>
        <taxon>Actinomycetes</taxon>
        <taxon>Actinomycetales</taxon>
        <taxon>Actinomycetaceae</taxon>
        <taxon>Schaalia</taxon>
    </lineage>
</organism>
<proteinExistence type="predicted"/>
<dbReference type="Proteomes" id="UP000617426">
    <property type="component" value="Unassembled WGS sequence"/>
</dbReference>
<feature type="transmembrane region" description="Helical" evidence="1">
    <location>
        <begin position="162"/>
        <end position="182"/>
    </location>
</feature>
<dbReference type="AlphaFoldDB" id="A0A923IXL7"/>
<keyword evidence="3" id="KW-1185">Reference proteome</keyword>
<protein>
    <recommendedName>
        <fullName evidence="4">DUF3159 domain-containing protein</fullName>
    </recommendedName>
</protein>
<feature type="transmembrane region" description="Helical" evidence="1">
    <location>
        <begin position="106"/>
        <end position="139"/>
    </location>
</feature>
<accession>A0A923IXL7</accession>